<reference evidence="1" key="1">
    <citation type="journal article" date="2014" name="Front. Microbiol.">
        <title>High frequency of phylogenetically diverse reductive dehalogenase-homologous genes in deep subseafloor sedimentary metagenomes.</title>
        <authorList>
            <person name="Kawai M."/>
            <person name="Futagami T."/>
            <person name="Toyoda A."/>
            <person name="Takaki Y."/>
            <person name="Nishi S."/>
            <person name="Hori S."/>
            <person name="Arai W."/>
            <person name="Tsubouchi T."/>
            <person name="Morono Y."/>
            <person name="Uchiyama I."/>
            <person name="Ito T."/>
            <person name="Fujiyama A."/>
            <person name="Inagaki F."/>
            <person name="Takami H."/>
        </authorList>
    </citation>
    <scope>NUCLEOTIDE SEQUENCE</scope>
    <source>
        <strain evidence="1">Expedition CK06-06</strain>
    </source>
</reference>
<protein>
    <submittedName>
        <fullName evidence="1">Uncharacterized protein</fullName>
    </submittedName>
</protein>
<dbReference type="EMBL" id="BART01001682">
    <property type="protein sequence ID" value="GAG72373.1"/>
    <property type="molecule type" value="Genomic_DNA"/>
</dbReference>
<evidence type="ECO:0000313" key="1">
    <source>
        <dbReference type="EMBL" id="GAG72373.1"/>
    </source>
</evidence>
<sequence length="35" mass="4093">QQKNQLKVLNKLNETGEFPKDMIEGTFWDGLLEID</sequence>
<feature type="non-terminal residue" evidence="1">
    <location>
        <position position="1"/>
    </location>
</feature>
<proteinExistence type="predicted"/>
<comment type="caution">
    <text evidence="1">The sequence shown here is derived from an EMBL/GenBank/DDBJ whole genome shotgun (WGS) entry which is preliminary data.</text>
</comment>
<organism evidence="1">
    <name type="scientific">marine sediment metagenome</name>
    <dbReference type="NCBI Taxonomy" id="412755"/>
    <lineage>
        <taxon>unclassified sequences</taxon>
        <taxon>metagenomes</taxon>
        <taxon>ecological metagenomes</taxon>
    </lineage>
</organism>
<dbReference type="AlphaFoldDB" id="X1AI90"/>
<name>X1AI90_9ZZZZ</name>
<gene>
    <name evidence="1" type="ORF">S01H4_05710</name>
</gene>
<accession>X1AI90</accession>